<feature type="transmembrane region" description="Helical" evidence="5">
    <location>
        <begin position="275"/>
        <end position="301"/>
    </location>
</feature>
<feature type="transmembrane region" description="Helical" evidence="5">
    <location>
        <begin position="321"/>
        <end position="345"/>
    </location>
</feature>
<evidence type="ECO:0000256" key="3">
    <source>
        <dbReference type="ARBA" id="ARBA00022989"/>
    </source>
</evidence>
<evidence type="ECO:0000313" key="7">
    <source>
        <dbReference type="EMBL" id="KAJ1350003.1"/>
    </source>
</evidence>
<dbReference type="Proteomes" id="UP001196413">
    <property type="component" value="Unassembled WGS sequence"/>
</dbReference>
<dbReference type="EMBL" id="JAHQIW010000785">
    <property type="protein sequence ID" value="KAJ1350003.1"/>
    <property type="molecule type" value="Genomic_DNA"/>
</dbReference>
<evidence type="ECO:0000256" key="2">
    <source>
        <dbReference type="ARBA" id="ARBA00022692"/>
    </source>
</evidence>
<gene>
    <name evidence="7" type="primary">SKAT1</name>
    <name evidence="7" type="ORF">KIN20_005699</name>
</gene>
<evidence type="ECO:0000313" key="9">
    <source>
        <dbReference type="Proteomes" id="UP001196413"/>
    </source>
</evidence>
<keyword evidence="9" id="KW-1185">Reference proteome</keyword>
<feature type="transmembrane region" description="Helical" evidence="5">
    <location>
        <begin position="137"/>
        <end position="161"/>
    </location>
</feature>
<accession>A0AAD5M3N0</accession>
<dbReference type="PANTHER" id="PTHR22950:SF343">
    <property type="entry name" value="AMINO ACID TRANSPORTER SKAT-1-RELATED"/>
    <property type="match status" value="1"/>
</dbReference>
<reference evidence="7" key="1">
    <citation type="submission" date="2021-06" db="EMBL/GenBank/DDBJ databases">
        <title>Parelaphostrongylus tenuis whole genome reference sequence.</title>
        <authorList>
            <person name="Garwood T.J."/>
            <person name="Larsen P.A."/>
            <person name="Fountain-Jones N.M."/>
            <person name="Garbe J.R."/>
            <person name="Macchietto M.G."/>
            <person name="Kania S.A."/>
            <person name="Gerhold R.W."/>
            <person name="Richards J.E."/>
            <person name="Wolf T.M."/>
        </authorList>
    </citation>
    <scope>NUCLEOTIDE SEQUENCE</scope>
    <source>
        <strain evidence="7">MNPRO001-30</strain>
        <tissue evidence="7">Meninges</tissue>
    </source>
</reference>
<dbReference type="GO" id="GO:0005774">
    <property type="term" value="C:vacuolar membrane"/>
    <property type="evidence" value="ECO:0007669"/>
    <property type="project" value="TreeGrafter"/>
</dbReference>
<dbReference type="EMBL" id="JAHQIW010000785">
    <property type="protein sequence ID" value="KAJ1350004.1"/>
    <property type="molecule type" value="Genomic_DNA"/>
</dbReference>
<feature type="transmembrane region" description="Helical" evidence="5">
    <location>
        <begin position="181"/>
        <end position="199"/>
    </location>
</feature>
<keyword evidence="4 5" id="KW-0472">Membrane</keyword>
<feature type="transmembrane region" description="Helical" evidence="5">
    <location>
        <begin position="366"/>
        <end position="387"/>
    </location>
</feature>
<dbReference type="Pfam" id="PF01490">
    <property type="entry name" value="Aa_trans"/>
    <property type="match status" value="1"/>
</dbReference>
<dbReference type="GO" id="GO:0015179">
    <property type="term" value="F:L-amino acid transmembrane transporter activity"/>
    <property type="evidence" value="ECO:0007669"/>
    <property type="project" value="TreeGrafter"/>
</dbReference>
<evidence type="ECO:0000256" key="5">
    <source>
        <dbReference type="SAM" id="Phobius"/>
    </source>
</evidence>
<feature type="transmembrane region" description="Helical" evidence="5">
    <location>
        <begin position="69"/>
        <end position="92"/>
    </location>
</feature>
<evidence type="ECO:0000256" key="1">
    <source>
        <dbReference type="ARBA" id="ARBA00004141"/>
    </source>
</evidence>
<dbReference type="InterPro" id="IPR013057">
    <property type="entry name" value="AA_transpt_TM"/>
</dbReference>
<feature type="domain" description="Amino acid transporter transmembrane" evidence="6">
    <location>
        <begin position="45"/>
        <end position="454"/>
    </location>
</feature>
<comment type="subcellular location">
    <subcellularLocation>
        <location evidence="1">Membrane</location>
        <topology evidence="1">Multi-pass membrane protein</topology>
    </subcellularLocation>
</comment>
<feature type="transmembrane region" description="Helical" evidence="5">
    <location>
        <begin position="206"/>
        <end position="227"/>
    </location>
</feature>
<dbReference type="PANTHER" id="PTHR22950">
    <property type="entry name" value="AMINO ACID TRANSPORTER"/>
    <property type="match status" value="1"/>
</dbReference>
<dbReference type="AlphaFoldDB" id="A0AAD5M3N0"/>
<proteinExistence type="predicted"/>
<feature type="transmembrane region" description="Helical" evidence="5">
    <location>
        <begin position="233"/>
        <end position="254"/>
    </location>
</feature>
<evidence type="ECO:0000256" key="4">
    <source>
        <dbReference type="ARBA" id="ARBA00023136"/>
    </source>
</evidence>
<name>A0AAD5M3N0_PARTN</name>
<keyword evidence="2 5" id="KW-0812">Transmembrane</keyword>
<comment type="caution">
    <text evidence="7">The sequence shown here is derived from an EMBL/GenBank/DDBJ whole genome shotgun (WGS) entry which is preliminary data.</text>
</comment>
<sequence>MAEVTTGQQPEVDRRSNNAAIVAEADGGMNDGRTLVSPTLRSGDVISPTRAVLTLSKSMFNAGCFSLPYAWKLGGLWMSFFLTFVIAGFNWYGNHILVRANQHLAKKSERSALDYGHFAKKVCDYSDIRFLRNNSKAIMYVVNVTILFYQLGMCSVAILFISDNMVNLLGDHVGGDQHSKMIFMAWITLIFIMATNMFTQMRIVSAFALVSSVFFIIGTTVIMQYAIRQPNEWRTLPATTDFTGTIMMIGMSMYSFEGQTMILPVENKLEYPELFLAPNGVLPTTMIICTCFMTALGFYGYTAFGDRIAPTITTNVPKEGLYSTINVFLMLQSMLGHSIAMYVVFDMFFNGYRRKFSARFPNCPKFFVDKGFRFFWVMLTFLMAILIPRLEIMIPLVGVTSGTLCALVYPPLFEMITFWTDWKGLLSYRERMCKIILNCFVIAVGFFAIFAGLYANGVAIYNSFSGQKS</sequence>
<feature type="transmembrane region" description="Helical" evidence="5">
    <location>
        <begin position="393"/>
        <end position="414"/>
    </location>
</feature>
<evidence type="ECO:0000259" key="6">
    <source>
        <dbReference type="Pfam" id="PF01490"/>
    </source>
</evidence>
<feature type="transmembrane region" description="Helical" evidence="5">
    <location>
        <begin position="435"/>
        <end position="455"/>
    </location>
</feature>
<keyword evidence="3 5" id="KW-1133">Transmembrane helix</keyword>
<protein>
    <submittedName>
        <fullName evidence="7 8">Amino acid transporter skat-1</fullName>
    </submittedName>
</protein>
<evidence type="ECO:0000313" key="8">
    <source>
        <dbReference type="EMBL" id="KAJ1350004.1"/>
    </source>
</evidence>
<organism evidence="7 9">
    <name type="scientific">Parelaphostrongylus tenuis</name>
    <name type="common">Meningeal worm</name>
    <dbReference type="NCBI Taxonomy" id="148309"/>
    <lineage>
        <taxon>Eukaryota</taxon>
        <taxon>Metazoa</taxon>
        <taxon>Ecdysozoa</taxon>
        <taxon>Nematoda</taxon>
        <taxon>Chromadorea</taxon>
        <taxon>Rhabditida</taxon>
        <taxon>Rhabditina</taxon>
        <taxon>Rhabditomorpha</taxon>
        <taxon>Strongyloidea</taxon>
        <taxon>Metastrongylidae</taxon>
        <taxon>Parelaphostrongylus</taxon>
    </lineage>
</organism>